<dbReference type="Pfam" id="PF03572">
    <property type="entry name" value="Peptidase_S41"/>
    <property type="match status" value="1"/>
</dbReference>
<accession>A0ABW4IBD7</accession>
<organism evidence="7 8">
    <name type="scientific">Pseudopedobacter beijingensis</name>
    <dbReference type="NCBI Taxonomy" id="1207056"/>
    <lineage>
        <taxon>Bacteria</taxon>
        <taxon>Pseudomonadati</taxon>
        <taxon>Bacteroidota</taxon>
        <taxon>Sphingobacteriia</taxon>
        <taxon>Sphingobacteriales</taxon>
        <taxon>Sphingobacteriaceae</taxon>
        <taxon>Pseudopedobacter</taxon>
    </lineage>
</organism>
<dbReference type="SUPFAM" id="SSF50156">
    <property type="entry name" value="PDZ domain-like"/>
    <property type="match status" value="1"/>
</dbReference>
<dbReference type="SUPFAM" id="SSF52096">
    <property type="entry name" value="ClpP/crotonase"/>
    <property type="match status" value="1"/>
</dbReference>
<dbReference type="Gene3D" id="3.90.226.10">
    <property type="entry name" value="2-enoyl-CoA Hydratase, Chain A, domain 1"/>
    <property type="match status" value="1"/>
</dbReference>
<dbReference type="EMBL" id="JBHUDG010000003">
    <property type="protein sequence ID" value="MFD1628896.1"/>
    <property type="molecule type" value="Genomic_DNA"/>
</dbReference>
<comment type="caution">
    <text evidence="7">The sequence shown here is derived from an EMBL/GenBank/DDBJ whole genome shotgun (WGS) entry which is preliminary data.</text>
</comment>
<feature type="domain" description="PDZ" evidence="6">
    <location>
        <begin position="72"/>
        <end position="132"/>
    </location>
</feature>
<keyword evidence="8" id="KW-1185">Reference proteome</keyword>
<evidence type="ECO:0000256" key="2">
    <source>
        <dbReference type="ARBA" id="ARBA00022670"/>
    </source>
</evidence>
<protein>
    <submittedName>
        <fullName evidence="7">S41 family peptidase</fullName>
    </submittedName>
</protein>
<keyword evidence="4 5" id="KW-0720">Serine protease</keyword>
<dbReference type="Proteomes" id="UP001597118">
    <property type="component" value="Unassembled WGS sequence"/>
</dbReference>
<dbReference type="Gene3D" id="3.30.750.44">
    <property type="match status" value="1"/>
</dbReference>
<name>A0ABW4IBD7_9SPHI</name>
<dbReference type="CDD" id="cd06782">
    <property type="entry name" value="cpPDZ_CPP-like"/>
    <property type="match status" value="1"/>
</dbReference>
<evidence type="ECO:0000259" key="6">
    <source>
        <dbReference type="PROSITE" id="PS50106"/>
    </source>
</evidence>
<reference evidence="8" key="1">
    <citation type="journal article" date="2019" name="Int. J. Syst. Evol. Microbiol.">
        <title>The Global Catalogue of Microorganisms (GCM) 10K type strain sequencing project: providing services to taxonomists for standard genome sequencing and annotation.</title>
        <authorList>
            <consortium name="The Broad Institute Genomics Platform"/>
            <consortium name="The Broad Institute Genome Sequencing Center for Infectious Disease"/>
            <person name="Wu L."/>
            <person name="Ma J."/>
        </authorList>
    </citation>
    <scope>NUCLEOTIDE SEQUENCE [LARGE SCALE GENOMIC DNA]</scope>
    <source>
        <strain evidence="8">CCUG 53762</strain>
    </source>
</reference>
<dbReference type="RefSeq" id="WP_379661280.1">
    <property type="nucleotide sequence ID" value="NZ_JBHUDG010000003.1"/>
</dbReference>
<dbReference type="InterPro" id="IPR004447">
    <property type="entry name" value="Peptidase_S41A"/>
</dbReference>
<evidence type="ECO:0000256" key="4">
    <source>
        <dbReference type="ARBA" id="ARBA00022825"/>
    </source>
</evidence>
<dbReference type="InterPro" id="IPR005151">
    <property type="entry name" value="Tail-specific_protease"/>
</dbReference>
<dbReference type="InterPro" id="IPR036034">
    <property type="entry name" value="PDZ_sf"/>
</dbReference>
<dbReference type="PANTHER" id="PTHR32060:SF30">
    <property type="entry name" value="CARBOXY-TERMINAL PROCESSING PROTEASE CTPA"/>
    <property type="match status" value="1"/>
</dbReference>
<dbReference type="PANTHER" id="PTHR32060">
    <property type="entry name" value="TAIL-SPECIFIC PROTEASE"/>
    <property type="match status" value="1"/>
</dbReference>
<proteinExistence type="inferred from homology"/>
<evidence type="ECO:0000313" key="7">
    <source>
        <dbReference type="EMBL" id="MFD1628896.1"/>
    </source>
</evidence>
<evidence type="ECO:0000256" key="1">
    <source>
        <dbReference type="ARBA" id="ARBA00009179"/>
    </source>
</evidence>
<evidence type="ECO:0000313" key="8">
    <source>
        <dbReference type="Proteomes" id="UP001597118"/>
    </source>
</evidence>
<dbReference type="Pfam" id="PF13180">
    <property type="entry name" value="PDZ_2"/>
    <property type="match status" value="1"/>
</dbReference>
<gene>
    <name evidence="7" type="ORF">ACFSAH_03350</name>
</gene>
<dbReference type="InterPro" id="IPR029045">
    <property type="entry name" value="ClpP/crotonase-like_dom_sf"/>
</dbReference>
<comment type="similarity">
    <text evidence="1 5">Belongs to the peptidase S41A family.</text>
</comment>
<keyword evidence="2 5" id="KW-0645">Protease</keyword>
<dbReference type="PROSITE" id="PS50106">
    <property type="entry name" value="PDZ"/>
    <property type="match status" value="1"/>
</dbReference>
<sequence>MIFSFILGVRYDQQMVGGNLMDFDFGKNNKVNRVLNLIRKNYVDSVNVDSLENLAIGEILDHLDPHSIYLPPTQAKKQSESLEGNFEGIGIEYYLLSDTIFITSVRPSGPSEKAGLLKGDKIIAVNGEALTGKGLLAYNLVNKLKGKRGSAVEVSVLRYGSNTPRSFSIVRDQITVSSIDIAYMINPETAFVKISKFDVRTEEDFANELSKLEKKGMKNLILDLRGNGGGYLSAATGMADQFLRDNELIVYTKGLHEPRTDYRATNYGIFENGKLAILIDEHTASASEIVAGAVQDLDRGHIIGRRSYGKGLVQEQFAFEDGSAMNLTVARYFTPSGRSIQKSYDRGSAEYKQDLLNRFNKGEFSIEDTLKQDSDHKAFKTSKGREVFSGCGITPDYFIPIDTSYLTEFYRKVNENNLLLEFTYRFLINNKQPVKYRSSDDFQRYFNVSNDVIGKFVSFAKEKGVDYSPGDITRSTPKLKKEIKALMARYYFKEEGFHKVLNSSDRMVGKALELFTAAQ</sequence>
<dbReference type="CDD" id="cd07560">
    <property type="entry name" value="Peptidase_S41_CPP"/>
    <property type="match status" value="1"/>
</dbReference>
<evidence type="ECO:0000256" key="5">
    <source>
        <dbReference type="RuleBase" id="RU004404"/>
    </source>
</evidence>
<dbReference type="SMART" id="SM00228">
    <property type="entry name" value="PDZ"/>
    <property type="match status" value="1"/>
</dbReference>
<dbReference type="InterPro" id="IPR001478">
    <property type="entry name" value="PDZ"/>
</dbReference>
<dbReference type="NCBIfam" id="TIGR00225">
    <property type="entry name" value="prc"/>
    <property type="match status" value="1"/>
</dbReference>
<keyword evidence="3 5" id="KW-0378">Hydrolase</keyword>
<evidence type="ECO:0000256" key="3">
    <source>
        <dbReference type="ARBA" id="ARBA00022801"/>
    </source>
</evidence>
<dbReference type="SMART" id="SM00245">
    <property type="entry name" value="TSPc"/>
    <property type="match status" value="1"/>
</dbReference>
<dbReference type="Gene3D" id="2.30.42.10">
    <property type="match status" value="1"/>
</dbReference>